<dbReference type="PaxDb" id="73239-Q7RIS9"/>
<proteinExistence type="predicted"/>
<protein>
    <submittedName>
        <fullName evidence="2">Uncharacterized protein</fullName>
    </submittedName>
</protein>
<organism evidence="2 3">
    <name type="scientific">Plasmodium yoelii yoelii</name>
    <dbReference type="NCBI Taxonomy" id="73239"/>
    <lineage>
        <taxon>Eukaryota</taxon>
        <taxon>Sar</taxon>
        <taxon>Alveolata</taxon>
        <taxon>Apicomplexa</taxon>
        <taxon>Aconoidasida</taxon>
        <taxon>Haemosporida</taxon>
        <taxon>Plasmodiidae</taxon>
        <taxon>Plasmodium</taxon>
        <taxon>Plasmodium (Vinckeia)</taxon>
    </lineage>
</organism>
<dbReference type="EMBL" id="AABL01001025">
    <property type="protein sequence ID" value="EAA15259.1"/>
    <property type="molecule type" value="Genomic_DNA"/>
</dbReference>
<gene>
    <name evidence="2" type="ORF">PY03537</name>
</gene>
<sequence>MGYFLKYPEYKMLDLYYIFLKNINDEIKESKKKIYKQVVFLNMCINSFSCEKFLNIIFNSLNKEYCENDKRFILNTLNILTNILFVIFIQFFIMLY</sequence>
<name>Q7RIS9_PLAYO</name>
<keyword evidence="1" id="KW-1133">Transmembrane helix</keyword>
<keyword evidence="1" id="KW-0472">Membrane</keyword>
<evidence type="ECO:0000313" key="3">
    <source>
        <dbReference type="Proteomes" id="UP000008553"/>
    </source>
</evidence>
<comment type="caution">
    <text evidence="2">The sequence shown here is derived from an EMBL/GenBank/DDBJ whole genome shotgun (WGS) entry which is preliminary data.</text>
</comment>
<keyword evidence="3" id="KW-1185">Reference proteome</keyword>
<evidence type="ECO:0000313" key="2">
    <source>
        <dbReference type="EMBL" id="EAA15259.1"/>
    </source>
</evidence>
<keyword evidence="1" id="KW-0812">Transmembrane</keyword>
<reference evidence="2 3" key="1">
    <citation type="journal article" date="2002" name="Nature">
        <title>Genome sequence and comparative analysis of the model rodent malaria parasite Plasmodium yoelii yoelii.</title>
        <authorList>
            <person name="Carlton J.M."/>
            <person name="Angiuoli S.V."/>
            <person name="Suh B.B."/>
            <person name="Kooij T.W."/>
            <person name="Pertea M."/>
            <person name="Silva J.C."/>
            <person name="Ermolaeva M.D."/>
            <person name="Allen J.E."/>
            <person name="Selengut J.D."/>
            <person name="Koo H.L."/>
            <person name="Peterson J.D."/>
            <person name="Pop M."/>
            <person name="Kosack D.S."/>
            <person name="Shumway M.F."/>
            <person name="Bidwell S.L."/>
            <person name="Shallom S.J."/>
            <person name="van Aken S.E."/>
            <person name="Riedmuller S.B."/>
            <person name="Feldblyum T.V."/>
            <person name="Cho J.K."/>
            <person name="Quackenbush J."/>
            <person name="Sedegah M."/>
            <person name="Shoaibi A."/>
            <person name="Cummings L.M."/>
            <person name="Florens L."/>
            <person name="Yates J.R."/>
            <person name="Raine J.D."/>
            <person name="Sinden R.E."/>
            <person name="Harris M.A."/>
            <person name="Cunningham D.A."/>
            <person name="Preiser P.R."/>
            <person name="Bergman L.W."/>
            <person name="Vaidya A.B."/>
            <person name="van Lin L.H."/>
            <person name="Janse C.J."/>
            <person name="Waters A.P."/>
            <person name="Smith H.O."/>
            <person name="White O.R."/>
            <person name="Salzberg S.L."/>
            <person name="Venter J.C."/>
            <person name="Fraser C.M."/>
            <person name="Hoffman S.L."/>
            <person name="Gardner M.J."/>
            <person name="Carucci D.J."/>
        </authorList>
    </citation>
    <scope>NUCLEOTIDE SEQUENCE [LARGE SCALE GENOMIC DNA]</scope>
    <source>
        <strain evidence="2 3">17XNL</strain>
    </source>
</reference>
<accession>Q7RIS9</accession>
<dbReference type="Proteomes" id="UP000008553">
    <property type="component" value="Unassembled WGS sequence"/>
</dbReference>
<evidence type="ECO:0000256" key="1">
    <source>
        <dbReference type="SAM" id="Phobius"/>
    </source>
</evidence>
<feature type="transmembrane region" description="Helical" evidence="1">
    <location>
        <begin position="72"/>
        <end position="93"/>
    </location>
</feature>
<dbReference type="AlphaFoldDB" id="Q7RIS9"/>
<dbReference type="InParanoid" id="Q7RIS9"/>